<accession>A0A7W8E0A5</accession>
<dbReference type="EMBL" id="JACHIH010000027">
    <property type="protein sequence ID" value="MBB5048903.1"/>
    <property type="molecule type" value="Genomic_DNA"/>
</dbReference>
<feature type="transmembrane region" description="Helical" evidence="1">
    <location>
        <begin position="12"/>
        <end position="33"/>
    </location>
</feature>
<organism evidence="2 3">
    <name type="scientific">Rhodopseudomonas rhenobacensis</name>
    <dbReference type="NCBI Taxonomy" id="87461"/>
    <lineage>
        <taxon>Bacteria</taxon>
        <taxon>Pseudomonadati</taxon>
        <taxon>Pseudomonadota</taxon>
        <taxon>Alphaproteobacteria</taxon>
        <taxon>Hyphomicrobiales</taxon>
        <taxon>Nitrobacteraceae</taxon>
        <taxon>Rhodopseudomonas</taxon>
    </lineage>
</organism>
<sequence>MADTLSTDTVRRFLVIGIGGMAVLCAFVIASIVA</sequence>
<keyword evidence="1" id="KW-1133">Transmembrane helix</keyword>
<evidence type="ECO:0000256" key="1">
    <source>
        <dbReference type="SAM" id="Phobius"/>
    </source>
</evidence>
<name>A0A7W8E0A5_9BRAD</name>
<comment type="caution">
    <text evidence="2">The sequence shown here is derived from an EMBL/GenBank/DDBJ whole genome shotgun (WGS) entry which is preliminary data.</text>
</comment>
<proteinExistence type="predicted"/>
<gene>
    <name evidence="2" type="ORF">HNR60_003674</name>
</gene>
<protein>
    <submittedName>
        <fullName evidence="2">Uncharacterized protein</fullName>
    </submittedName>
</protein>
<keyword evidence="1" id="KW-0472">Membrane</keyword>
<evidence type="ECO:0000313" key="2">
    <source>
        <dbReference type="EMBL" id="MBB5048903.1"/>
    </source>
</evidence>
<dbReference type="Proteomes" id="UP000542353">
    <property type="component" value="Unassembled WGS sequence"/>
</dbReference>
<evidence type="ECO:0000313" key="3">
    <source>
        <dbReference type="Proteomes" id="UP000542353"/>
    </source>
</evidence>
<reference evidence="2 3" key="1">
    <citation type="submission" date="2020-08" db="EMBL/GenBank/DDBJ databases">
        <title>Genomic Encyclopedia of Type Strains, Phase IV (KMG-IV): sequencing the most valuable type-strain genomes for metagenomic binning, comparative biology and taxonomic classification.</title>
        <authorList>
            <person name="Goeker M."/>
        </authorList>
    </citation>
    <scope>NUCLEOTIDE SEQUENCE [LARGE SCALE GENOMIC DNA]</scope>
    <source>
        <strain evidence="2 3">DSM 12706</strain>
    </source>
</reference>
<keyword evidence="3" id="KW-1185">Reference proteome</keyword>
<keyword evidence="1" id="KW-0812">Transmembrane</keyword>
<dbReference type="AlphaFoldDB" id="A0A7W8E0A5"/>